<evidence type="ECO:0000313" key="2">
    <source>
        <dbReference type="EMBL" id="MFC3174041.1"/>
    </source>
</evidence>
<keyword evidence="3" id="KW-1185">Reference proteome</keyword>
<name>A0ABV7IS50_9SPHN</name>
<sequence>MPIAKHRALSVALACTALLGLGGCKIFGVHRSLSPQAVALETRSEVWFAGQLQAGKAALADGRFAEAVVAFSNLRGEPGYDAEACNGLAIAYAGIGRTDLAANYFRRAILASPDDARFRRNLAMLEDRLAPAKEPARAALADATKGAPIASGAAPEAAVRVAARPRIALARVSDQEVMLQAAPGVAQWEPVRMPRPAVLAKVSGSHGRTIVMRPAAPAAYPVRIVFGRDTIGRVLR</sequence>
<dbReference type="PROSITE" id="PS50005">
    <property type="entry name" value="TPR"/>
    <property type="match status" value="1"/>
</dbReference>
<dbReference type="EMBL" id="JBHRTQ010000007">
    <property type="protein sequence ID" value="MFC3174041.1"/>
    <property type="molecule type" value="Genomic_DNA"/>
</dbReference>
<dbReference type="PROSITE" id="PS51257">
    <property type="entry name" value="PROKAR_LIPOPROTEIN"/>
    <property type="match status" value="1"/>
</dbReference>
<dbReference type="SMART" id="SM00028">
    <property type="entry name" value="TPR"/>
    <property type="match status" value="1"/>
</dbReference>
<gene>
    <name evidence="2" type="ORF">ACFOD9_07255</name>
</gene>
<dbReference type="InterPro" id="IPR011990">
    <property type="entry name" value="TPR-like_helical_dom_sf"/>
</dbReference>
<feature type="repeat" description="TPR" evidence="1">
    <location>
        <begin position="82"/>
        <end position="115"/>
    </location>
</feature>
<dbReference type="RefSeq" id="WP_379509416.1">
    <property type="nucleotide sequence ID" value="NZ_JBHRTQ010000007.1"/>
</dbReference>
<dbReference type="Gene3D" id="1.25.40.10">
    <property type="entry name" value="Tetratricopeptide repeat domain"/>
    <property type="match status" value="1"/>
</dbReference>
<keyword evidence="1" id="KW-0802">TPR repeat</keyword>
<reference evidence="3" key="1">
    <citation type="journal article" date="2019" name="Int. J. Syst. Evol. Microbiol.">
        <title>The Global Catalogue of Microorganisms (GCM) 10K type strain sequencing project: providing services to taxonomists for standard genome sequencing and annotation.</title>
        <authorList>
            <consortium name="The Broad Institute Genomics Platform"/>
            <consortium name="The Broad Institute Genome Sequencing Center for Infectious Disease"/>
            <person name="Wu L."/>
            <person name="Ma J."/>
        </authorList>
    </citation>
    <scope>NUCLEOTIDE SEQUENCE [LARGE SCALE GENOMIC DNA]</scope>
    <source>
        <strain evidence="3">KCTC 42984</strain>
    </source>
</reference>
<dbReference type="SUPFAM" id="SSF48452">
    <property type="entry name" value="TPR-like"/>
    <property type="match status" value="1"/>
</dbReference>
<protein>
    <submittedName>
        <fullName evidence="2">Tetratricopeptide repeat protein</fullName>
    </submittedName>
</protein>
<proteinExistence type="predicted"/>
<dbReference type="InterPro" id="IPR019734">
    <property type="entry name" value="TPR_rpt"/>
</dbReference>
<evidence type="ECO:0000313" key="3">
    <source>
        <dbReference type="Proteomes" id="UP001595604"/>
    </source>
</evidence>
<organism evidence="2 3">
    <name type="scientific">Novosphingobium bradum</name>
    <dbReference type="NCBI Taxonomy" id="1737444"/>
    <lineage>
        <taxon>Bacteria</taxon>
        <taxon>Pseudomonadati</taxon>
        <taxon>Pseudomonadota</taxon>
        <taxon>Alphaproteobacteria</taxon>
        <taxon>Sphingomonadales</taxon>
        <taxon>Sphingomonadaceae</taxon>
        <taxon>Novosphingobium</taxon>
    </lineage>
</organism>
<comment type="caution">
    <text evidence="2">The sequence shown here is derived from an EMBL/GenBank/DDBJ whole genome shotgun (WGS) entry which is preliminary data.</text>
</comment>
<evidence type="ECO:0000256" key="1">
    <source>
        <dbReference type="PROSITE-ProRule" id="PRU00339"/>
    </source>
</evidence>
<accession>A0ABV7IS50</accession>
<dbReference type="Pfam" id="PF14559">
    <property type="entry name" value="TPR_19"/>
    <property type="match status" value="1"/>
</dbReference>
<dbReference type="Proteomes" id="UP001595604">
    <property type="component" value="Unassembled WGS sequence"/>
</dbReference>